<dbReference type="AlphaFoldDB" id="A0A6P8AWV0"/>
<reference evidence="3" key="2">
    <citation type="submission" date="2019-10" db="EMBL/GenBank/DDBJ databases">
        <authorList>
            <consortium name="NCBI Genome Project"/>
        </authorList>
    </citation>
    <scope>NUCLEOTIDE SEQUENCE</scope>
    <source>
        <strain evidence="3">NI907</strain>
    </source>
</reference>
<feature type="region of interest" description="Disordered" evidence="1">
    <location>
        <begin position="1"/>
        <end position="80"/>
    </location>
</feature>
<evidence type="ECO:0000313" key="3">
    <source>
        <dbReference type="RefSeq" id="XP_030979393.1"/>
    </source>
</evidence>
<organism evidence="2 3">
    <name type="scientific">Pyricularia grisea</name>
    <name type="common">Crabgrass-specific blast fungus</name>
    <name type="synonym">Magnaporthe grisea</name>
    <dbReference type="NCBI Taxonomy" id="148305"/>
    <lineage>
        <taxon>Eukaryota</taxon>
        <taxon>Fungi</taxon>
        <taxon>Dikarya</taxon>
        <taxon>Ascomycota</taxon>
        <taxon>Pezizomycotina</taxon>
        <taxon>Sordariomycetes</taxon>
        <taxon>Sordariomycetidae</taxon>
        <taxon>Magnaporthales</taxon>
        <taxon>Pyriculariaceae</taxon>
        <taxon>Pyricularia</taxon>
    </lineage>
</organism>
<reference evidence="3" key="3">
    <citation type="submission" date="2025-08" db="UniProtKB">
        <authorList>
            <consortium name="RefSeq"/>
        </authorList>
    </citation>
    <scope>IDENTIFICATION</scope>
    <source>
        <strain evidence="3">NI907</strain>
    </source>
</reference>
<evidence type="ECO:0000256" key="1">
    <source>
        <dbReference type="SAM" id="MobiDB-lite"/>
    </source>
</evidence>
<feature type="region of interest" description="Disordered" evidence="1">
    <location>
        <begin position="100"/>
        <end position="119"/>
    </location>
</feature>
<reference evidence="2 3" key="1">
    <citation type="journal article" date="2019" name="Mol. Biol. Evol.">
        <title>Blast fungal genomes show frequent chromosomal changes, gene gains and losses, and effector gene turnover.</title>
        <authorList>
            <person name="Gomez Luciano L.B."/>
            <person name="Jason Tsai I."/>
            <person name="Chuma I."/>
            <person name="Tosa Y."/>
            <person name="Chen Y.H."/>
            <person name="Li J.Y."/>
            <person name="Li M.Y."/>
            <person name="Jade Lu M.Y."/>
            <person name="Nakayashiki H."/>
            <person name="Li W.H."/>
        </authorList>
    </citation>
    <scope>NUCLEOTIDE SEQUENCE [LARGE SCALE GENOMIC DNA]</scope>
    <source>
        <strain evidence="2 3">NI907</strain>
    </source>
</reference>
<dbReference type="Proteomes" id="UP000515153">
    <property type="component" value="Chromosome V"/>
</dbReference>
<name>A0A6P8AWV0_PYRGI</name>
<accession>A0A6P8AWV0</accession>
<sequence>MPRLKDHPPASRKSQRLITNQTEQTDRPIDDPTRSESETDSRPGTKSSVEDEIEVASSSRSPELNVNAQENNPRMMGDANDPASEIARLEAEILRLRNALRNDTPSPRPYRELRHREPSVESAFGGTSFKAKGMAAWPAFTEFQGTGGINPIYNDKAKARADSPPKFAGDKTQFDSWLIKVADKFEEDVAIFRTEKSRMRYLMNLLEDKAEKAMITRYVSVTRPFSSVAEMIQILESMYHDPNQSIAAREALKKHEFELGKGQDIHEFIATFNSLAQQAKVREEDWKQTLWGCIPADLDHRLLHDSENIDIDYETFCQNAAYK</sequence>
<dbReference type="KEGG" id="pgri:PgNI_07992"/>
<dbReference type="RefSeq" id="XP_030979393.1">
    <property type="nucleotide sequence ID" value="XM_031127994.1"/>
</dbReference>
<proteinExistence type="predicted"/>
<keyword evidence="2" id="KW-1185">Reference proteome</keyword>
<gene>
    <name evidence="3" type="ORF">PgNI_07992</name>
</gene>
<evidence type="ECO:0000313" key="2">
    <source>
        <dbReference type="Proteomes" id="UP000515153"/>
    </source>
</evidence>
<dbReference type="GeneID" id="41962903"/>
<feature type="compositionally biased region" description="Basic and acidic residues" evidence="1">
    <location>
        <begin position="109"/>
        <end position="119"/>
    </location>
</feature>
<feature type="compositionally biased region" description="Polar residues" evidence="1">
    <location>
        <begin position="56"/>
        <end position="72"/>
    </location>
</feature>
<protein>
    <submittedName>
        <fullName evidence="3">Uncharacterized protein</fullName>
    </submittedName>
</protein>
<feature type="compositionally biased region" description="Basic and acidic residues" evidence="1">
    <location>
        <begin position="24"/>
        <end position="43"/>
    </location>
</feature>